<feature type="compositionally biased region" description="Acidic residues" evidence="1">
    <location>
        <begin position="83"/>
        <end position="95"/>
    </location>
</feature>
<proteinExistence type="predicted"/>
<accession>A0A7L0GD18</accession>
<dbReference type="GO" id="GO:0005634">
    <property type="term" value="C:nucleus"/>
    <property type="evidence" value="ECO:0007669"/>
    <property type="project" value="TreeGrafter"/>
</dbReference>
<dbReference type="AlphaFoldDB" id="A0A7L0GD18"/>
<feature type="domain" description="MRN complex-interacting protein N-terminal" evidence="2">
    <location>
        <begin position="9"/>
        <end position="79"/>
    </location>
</feature>
<dbReference type="Pfam" id="PF15749">
    <property type="entry name" value="MRNIP"/>
    <property type="match status" value="1"/>
</dbReference>
<keyword evidence="4" id="KW-1185">Reference proteome</keyword>
<feature type="non-terminal residue" evidence="3">
    <location>
        <position position="1"/>
    </location>
</feature>
<feature type="non-terminal residue" evidence="3">
    <location>
        <position position="344"/>
    </location>
</feature>
<dbReference type="GO" id="GO:0007095">
    <property type="term" value="P:mitotic G2 DNA damage checkpoint signaling"/>
    <property type="evidence" value="ECO:0007669"/>
    <property type="project" value="TreeGrafter"/>
</dbReference>
<comment type="caution">
    <text evidence="3">The sequence shown here is derived from an EMBL/GenBank/DDBJ whole genome shotgun (WGS) entry which is preliminary data.</text>
</comment>
<dbReference type="InterPro" id="IPR049472">
    <property type="entry name" value="MRNIP_N"/>
</dbReference>
<dbReference type="Proteomes" id="UP000555649">
    <property type="component" value="Unassembled WGS sequence"/>
</dbReference>
<evidence type="ECO:0000259" key="2">
    <source>
        <dbReference type="Pfam" id="PF15749"/>
    </source>
</evidence>
<reference evidence="3 4" key="1">
    <citation type="submission" date="2019-09" db="EMBL/GenBank/DDBJ databases">
        <title>Bird 10,000 Genomes (B10K) Project - Family phase.</title>
        <authorList>
            <person name="Zhang G."/>
        </authorList>
    </citation>
    <scope>NUCLEOTIDE SEQUENCE [LARGE SCALE GENOMIC DNA]</scope>
    <source>
        <strain evidence="3">B10K-DU-005-78</strain>
        <tissue evidence="3">Mixed tissue sample</tissue>
    </source>
</reference>
<dbReference type="PANTHER" id="PTHR15863">
    <property type="entry name" value="MRN COMPLEX-INTERACTING PROTEIN"/>
    <property type="match status" value="1"/>
</dbReference>
<evidence type="ECO:0000313" key="3">
    <source>
        <dbReference type="EMBL" id="NXK05055.1"/>
    </source>
</evidence>
<protein>
    <submittedName>
        <fullName evidence="3">MRNIP protein</fullName>
    </submittedName>
</protein>
<dbReference type="InterPro" id="IPR032739">
    <property type="entry name" value="MRNIP"/>
</dbReference>
<dbReference type="PANTHER" id="PTHR15863:SF2">
    <property type="entry name" value="MRN COMPLEX-INTERACTING PROTEIN"/>
    <property type="match status" value="1"/>
</dbReference>
<dbReference type="GO" id="GO:0003682">
    <property type="term" value="F:chromatin binding"/>
    <property type="evidence" value="ECO:0007669"/>
    <property type="project" value="TreeGrafter"/>
</dbReference>
<evidence type="ECO:0000256" key="1">
    <source>
        <dbReference type="SAM" id="MobiDB-lite"/>
    </source>
</evidence>
<sequence>SLSLVFINFSQVYGQGSGLDCRHHVQKLNLLQGEAEEAIRWTSWCIEDSVNDSKNITAQREGSSVQQEGRAEISRWSKYLDKDSEDQEGGEEEEAGTERQQFCSRRKNTVEEQRKHQKSFLSSDVQEYVEENGVFQLAYQAKKRKKCLVAMPDQDYGHAVSGDSMVPAVCESVVPEENTQTPAACTKPSKWEKFLSCSDNCSGNAARVTLSPQEGGGRLGLHSTTAADAGMASRCSEQAGRTRCQGTGFEFKKCIASTGRLASELPGTMVPSASCSAEEDVLFKEPQSQLISAGSGVVKTTAGRCCLDSMRRANTLVNCNTGPRPSNISSEQLFCTGEEFDDDL</sequence>
<organism evidence="3 4">
    <name type="scientific">Herpetotheres cachinnans</name>
    <name type="common">Laughing falcon</name>
    <name type="synonym">Falco cachinnans</name>
    <dbReference type="NCBI Taxonomy" id="56343"/>
    <lineage>
        <taxon>Eukaryota</taxon>
        <taxon>Metazoa</taxon>
        <taxon>Chordata</taxon>
        <taxon>Craniata</taxon>
        <taxon>Vertebrata</taxon>
        <taxon>Euteleostomi</taxon>
        <taxon>Archelosauria</taxon>
        <taxon>Archosauria</taxon>
        <taxon>Dinosauria</taxon>
        <taxon>Saurischia</taxon>
        <taxon>Theropoda</taxon>
        <taxon>Coelurosauria</taxon>
        <taxon>Aves</taxon>
        <taxon>Neognathae</taxon>
        <taxon>Neoaves</taxon>
        <taxon>Telluraves</taxon>
        <taxon>Australaves</taxon>
        <taxon>Falconiformes</taxon>
        <taxon>Falconidae</taxon>
        <taxon>Herpetotheres</taxon>
    </lineage>
</organism>
<evidence type="ECO:0000313" key="4">
    <source>
        <dbReference type="Proteomes" id="UP000555649"/>
    </source>
</evidence>
<gene>
    <name evidence="3" type="primary">Mrnip</name>
    <name evidence="3" type="ORF">HERCAC_R15320</name>
</gene>
<feature type="region of interest" description="Disordered" evidence="1">
    <location>
        <begin position="78"/>
        <end position="108"/>
    </location>
</feature>
<name>A0A7L0GD18_HERCA</name>
<dbReference type="EMBL" id="VXAJ01000097">
    <property type="protein sequence ID" value="NXK05055.1"/>
    <property type="molecule type" value="Genomic_DNA"/>
</dbReference>